<dbReference type="RefSeq" id="WP_069114537.1">
    <property type="nucleotide sequence ID" value="NZ_FNUC01000003.1"/>
</dbReference>
<evidence type="ECO:0000313" key="1">
    <source>
        <dbReference type="EMBL" id="SEE47171.1"/>
    </source>
</evidence>
<proteinExistence type="predicted"/>
<keyword evidence="2" id="KW-1185">Reference proteome</keyword>
<gene>
    <name evidence="1" type="ORF">SAMN04488561_1430</name>
</gene>
<organism evidence="1 2">
    <name type="scientific">Jiangella alba</name>
    <dbReference type="NCBI Taxonomy" id="561176"/>
    <lineage>
        <taxon>Bacteria</taxon>
        <taxon>Bacillati</taxon>
        <taxon>Actinomycetota</taxon>
        <taxon>Actinomycetes</taxon>
        <taxon>Jiangellales</taxon>
        <taxon>Jiangellaceae</taxon>
        <taxon>Jiangella</taxon>
    </lineage>
</organism>
<reference evidence="2" key="1">
    <citation type="submission" date="2016-10" db="EMBL/GenBank/DDBJ databases">
        <authorList>
            <person name="Varghese N."/>
            <person name="Submissions S."/>
        </authorList>
    </citation>
    <scope>NUCLEOTIDE SEQUENCE [LARGE SCALE GENOMIC DNA]</scope>
    <source>
        <strain evidence="2">DSM 45237</strain>
    </source>
</reference>
<dbReference type="EMBL" id="FNUC01000003">
    <property type="protein sequence ID" value="SEE47171.1"/>
    <property type="molecule type" value="Genomic_DNA"/>
</dbReference>
<dbReference type="OrthoDB" id="5476529at2"/>
<dbReference type="AlphaFoldDB" id="A0A1H5J533"/>
<dbReference type="Proteomes" id="UP000181980">
    <property type="component" value="Unassembled WGS sequence"/>
</dbReference>
<protein>
    <submittedName>
        <fullName evidence="1">Uncharacterized protein</fullName>
    </submittedName>
</protein>
<evidence type="ECO:0000313" key="2">
    <source>
        <dbReference type="Proteomes" id="UP000181980"/>
    </source>
</evidence>
<sequence length="248" mass="27132">MMTDLYPEPPHLSAFVEPGLEQSTALLAAWGVLTASGCVFSGDVLVARDHGWFRDVSDVEREVVQHSGSPRDLLVNRDPLRIQFRHRSIGVVALGLSSAVEFGEPHPVEVAIHAGPLSLPVKLWSRQDRQAAKRLSGWMERLLLAISGPTEAQYGALGIEAQFPTPAGLAGIHRSAVWPTTWFWPSQLSTRAAFEERELLSSLSQGAVTRSREGTLFRAWRPGAEVAVDEPGIDSVVNFLNRVIGTPR</sequence>
<name>A0A1H5J533_9ACTN</name>
<accession>A0A1H5J533</accession>